<feature type="compositionally biased region" description="Basic and acidic residues" evidence="6">
    <location>
        <begin position="302"/>
        <end position="312"/>
    </location>
</feature>
<feature type="compositionally biased region" description="Basic and acidic residues" evidence="6">
    <location>
        <begin position="551"/>
        <end position="570"/>
    </location>
</feature>
<evidence type="ECO:0000259" key="8">
    <source>
        <dbReference type="PROSITE" id="PS51865"/>
    </source>
</evidence>
<dbReference type="InterPro" id="IPR024958">
    <property type="entry name" value="GRASP_PDZ"/>
</dbReference>
<dbReference type="Pfam" id="PF04495">
    <property type="entry name" value="GRASP55_65"/>
    <property type="match status" value="1"/>
</dbReference>
<feature type="binding site" evidence="5">
    <location>
        <position position="104"/>
    </location>
    <ligand>
        <name>Zn(2+)</name>
        <dbReference type="ChEBI" id="CHEBI:29105"/>
    </ligand>
</feature>
<dbReference type="PROSITE" id="PS51865">
    <property type="entry name" value="PDZ_GRASP"/>
    <property type="match status" value="2"/>
</dbReference>
<proteinExistence type="predicted"/>
<organism evidence="9 10">
    <name type="scientific">Actinomortierella ambigua</name>
    <dbReference type="NCBI Taxonomy" id="1343610"/>
    <lineage>
        <taxon>Eukaryota</taxon>
        <taxon>Fungi</taxon>
        <taxon>Fungi incertae sedis</taxon>
        <taxon>Mucoromycota</taxon>
        <taxon>Mortierellomycotina</taxon>
        <taxon>Mortierellomycetes</taxon>
        <taxon>Mortierellales</taxon>
        <taxon>Mortierellaceae</taxon>
        <taxon>Actinomortierella</taxon>
    </lineage>
</organism>
<protein>
    <submittedName>
        <fullName evidence="9">Golgi reassembly-stacking protein 2</fullName>
    </submittedName>
</protein>
<keyword evidence="5" id="KW-0862">Zinc</keyword>
<dbReference type="InterPro" id="IPR007583">
    <property type="entry name" value="GRASP55_65"/>
</dbReference>
<dbReference type="Gene3D" id="2.30.42.10">
    <property type="match status" value="2"/>
</dbReference>
<evidence type="ECO:0000259" key="7">
    <source>
        <dbReference type="PROSITE" id="PS50106"/>
    </source>
</evidence>
<dbReference type="PROSITE" id="PS50106">
    <property type="entry name" value="PDZ"/>
    <property type="match status" value="1"/>
</dbReference>
<evidence type="ECO:0000256" key="4">
    <source>
        <dbReference type="ARBA" id="ARBA00023136"/>
    </source>
</evidence>
<evidence type="ECO:0000256" key="5">
    <source>
        <dbReference type="PIRSR" id="PIRSR607583-1"/>
    </source>
</evidence>
<name>A0A9P6PTT7_9FUNG</name>
<feature type="binding site" evidence="5">
    <location>
        <position position="17"/>
    </location>
    <ligand>
        <name>Zn(2+)</name>
        <dbReference type="ChEBI" id="CHEBI:29105"/>
    </ligand>
</feature>
<evidence type="ECO:0000313" key="9">
    <source>
        <dbReference type="EMBL" id="KAG0253966.1"/>
    </source>
</evidence>
<dbReference type="GO" id="GO:0007030">
    <property type="term" value="P:Golgi organization"/>
    <property type="evidence" value="ECO:0007669"/>
    <property type="project" value="TreeGrafter"/>
</dbReference>
<dbReference type="AlphaFoldDB" id="A0A9P6PTT7"/>
<feature type="compositionally biased region" description="Low complexity" evidence="6">
    <location>
        <begin position="322"/>
        <end position="331"/>
    </location>
</feature>
<dbReference type="SUPFAM" id="SSF50156">
    <property type="entry name" value="PDZ domain-like"/>
    <property type="match status" value="2"/>
</dbReference>
<feature type="domain" description="PDZ" evidence="7">
    <location>
        <begin position="1"/>
        <end position="74"/>
    </location>
</feature>
<evidence type="ECO:0000256" key="2">
    <source>
        <dbReference type="ARBA" id="ARBA00022737"/>
    </source>
</evidence>
<keyword evidence="3" id="KW-0333">Golgi apparatus</keyword>
<feature type="compositionally biased region" description="Low complexity" evidence="6">
    <location>
        <begin position="498"/>
        <end position="513"/>
    </location>
</feature>
<keyword evidence="4" id="KW-0472">Membrane</keyword>
<dbReference type="PANTHER" id="PTHR12893">
    <property type="entry name" value="GOLGI REASSEMBLY STACKING PROTEIN GRASP"/>
    <property type="match status" value="1"/>
</dbReference>
<evidence type="ECO:0000313" key="10">
    <source>
        <dbReference type="Proteomes" id="UP000807716"/>
    </source>
</evidence>
<keyword evidence="5" id="KW-0479">Metal-binding</keyword>
<feature type="compositionally biased region" description="Acidic residues" evidence="6">
    <location>
        <begin position="353"/>
        <end position="362"/>
    </location>
</feature>
<reference evidence="9" key="1">
    <citation type="journal article" date="2020" name="Fungal Divers.">
        <title>Resolving the Mortierellaceae phylogeny through synthesis of multi-gene phylogenetics and phylogenomics.</title>
        <authorList>
            <person name="Vandepol N."/>
            <person name="Liber J."/>
            <person name="Desiro A."/>
            <person name="Na H."/>
            <person name="Kennedy M."/>
            <person name="Barry K."/>
            <person name="Grigoriev I.V."/>
            <person name="Miller A.N."/>
            <person name="O'Donnell K."/>
            <person name="Stajich J.E."/>
            <person name="Bonito G."/>
        </authorList>
    </citation>
    <scope>NUCLEOTIDE SEQUENCE</scope>
    <source>
        <strain evidence="9">BC1065</strain>
    </source>
</reference>
<feature type="region of interest" description="Disordered" evidence="6">
    <location>
        <begin position="260"/>
        <end position="392"/>
    </location>
</feature>
<comment type="caution">
    <text evidence="9">The sequence shown here is derived from an EMBL/GenBank/DDBJ whole genome shotgun (WGS) entry which is preliminary data.</text>
</comment>
<feature type="domain" description="PDZ GRASP-type" evidence="8">
    <location>
        <begin position="14"/>
        <end position="106"/>
    </location>
</feature>
<sequence>MGNAASGEEGRHRLGYHVLRVKEGSPAAIAGIRPYFDYIVGVNGSRLNKESTELQDQMMANEGKTITLDVYSTREQAGRRIEMVPTTQWGDGKGGLLGCSIRFCMFDAANDVVWHVMDVYQGSPAERAGFCAHSDYIVGTPYGIMRGEGDLYDLIEDNAGEALRLYVYNAETDHVREVIIVPNYDWGGEGLLGCDVGYGYLHRLPRGPVGPTSQEGEGHAAALKRSPSLPYPATSQDHAAANEGYARNTLPATFNNPAASDVLLAPTPRPTQPPTWLDPEQQEKLSGMTTPRNTLDFYQGEEDGHAGGETEHAAAGAGVGAGSAAAAAAKRGGQGEPRDPPLLRFGKGNRPDADEDESDEEEFVPRREQPSQQQQQQQQQQSSQQDLASGVAGLTIHGVSSASGGMVTQAVSPPTAAVGESTTTSLQERRNVDLAPLSSPPGSTDRYQHQQQHQKQHQPHQQQHHHPHHSPPHPVMTRFHSRLNPGTTPPPSAAAVESPFSQALSQPSAASQPPEEEEEEEEEINFGDIPFGAGEVPNFASLMSRQQQQQQKEKQARQEQKLKDEKHEQPSPRAHRRELSSLGMGARTMHHHPELETRIPAQTVVAQAQAQSEEYRRAMEQYSQQFQ</sequence>
<keyword evidence="10" id="KW-1185">Reference proteome</keyword>
<feature type="region of interest" description="Disordered" evidence="6">
    <location>
        <begin position="209"/>
        <end position="237"/>
    </location>
</feature>
<gene>
    <name evidence="9" type="primary">GORASP2</name>
    <name evidence="9" type="ORF">DFQ27_007112</name>
</gene>
<feature type="compositionally biased region" description="Acidic residues" evidence="6">
    <location>
        <begin position="514"/>
        <end position="525"/>
    </location>
</feature>
<dbReference type="InterPro" id="IPR001478">
    <property type="entry name" value="PDZ"/>
</dbReference>
<evidence type="ECO:0000256" key="1">
    <source>
        <dbReference type="ARBA" id="ARBA00004394"/>
    </source>
</evidence>
<dbReference type="PANTHER" id="PTHR12893:SF0">
    <property type="entry name" value="GRASP65"/>
    <property type="match status" value="1"/>
</dbReference>
<evidence type="ECO:0000256" key="6">
    <source>
        <dbReference type="SAM" id="MobiDB-lite"/>
    </source>
</evidence>
<dbReference type="EMBL" id="JAAAJB010000547">
    <property type="protein sequence ID" value="KAG0253966.1"/>
    <property type="molecule type" value="Genomic_DNA"/>
</dbReference>
<evidence type="ECO:0000256" key="3">
    <source>
        <dbReference type="ARBA" id="ARBA00023034"/>
    </source>
</evidence>
<feature type="compositionally biased region" description="Low complexity" evidence="6">
    <location>
        <begin position="370"/>
        <end position="385"/>
    </location>
</feature>
<dbReference type="OrthoDB" id="3318at2759"/>
<feature type="compositionally biased region" description="Low complexity" evidence="6">
    <location>
        <begin position="601"/>
        <end position="611"/>
    </location>
</feature>
<dbReference type="Proteomes" id="UP000807716">
    <property type="component" value="Unassembled WGS sequence"/>
</dbReference>
<dbReference type="GO" id="GO:0000139">
    <property type="term" value="C:Golgi membrane"/>
    <property type="evidence" value="ECO:0007669"/>
    <property type="project" value="UniProtKB-SubCell"/>
</dbReference>
<dbReference type="InterPro" id="IPR036034">
    <property type="entry name" value="PDZ_sf"/>
</dbReference>
<feature type="compositionally biased region" description="Basic residues" evidence="6">
    <location>
        <begin position="452"/>
        <end position="471"/>
    </location>
</feature>
<comment type="subcellular location">
    <subcellularLocation>
        <location evidence="1">Golgi apparatus membrane</location>
    </subcellularLocation>
</comment>
<feature type="domain" description="PDZ GRASP-type" evidence="8">
    <location>
        <begin position="112"/>
        <end position="201"/>
    </location>
</feature>
<dbReference type="FunFam" id="2.30.42.10:FF:000026">
    <property type="entry name" value="Golgi reassembly stacking protein 2"/>
    <property type="match status" value="1"/>
</dbReference>
<accession>A0A9P6PTT7</accession>
<keyword evidence="2" id="KW-0677">Repeat</keyword>
<dbReference type="GO" id="GO:0046872">
    <property type="term" value="F:metal ion binding"/>
    <property type="evidence" value="ECO:0007669"/>
    <property type="project" value="UniProtKB-KW"/>
</dbReference>
<feature type="region of interest" description="Disordered" evidence="6">
    <location>
        <begin position="404"/>
        <end position="627"/>
    </location>
</feature>